<keyword evidence="3" id="KW-1185">Reference proteome</keyword>
<comment type="caution">
    <text evidence="2">The sequence shown here is derived from an EMBL/GenBank/DDBJ whole genome shotgun (WGS) entry which is preliminary data.</text>
</comment>
<dbReference type="Gene3D" id="2.180.10.10">
    <property type="entry name" value="RHS repeat-associated core"/>
    <property type="match status" value="1"/>
</dbReference>
<dbReference type="RefSeq" id="WP_134201341.1">
    <property type="nucleotide sequence ID" value="NZ_SOQZ01000009.1"/>
</dbReference>
<evidence type="ECO:0000313" key="3">
    <source>
        <dbReference type="Proteomes" id="UP000294930"/>
    </source>
</evidence>
<dbReference type="EMBL" id="SOQZ01000009">
    <property type="protein sequence ID" value="TDY05787.1"/>
    <property type="molecule type" value="Genomic_DNA"/>
</dbReference>
<name>A0ABY2G1B5_9FLAO</name>
<feature type="chain" id="PRO_5045856983" description="RHS repeat protein" evidence="1">
    <location>
        <begin position="19"/>
        <end position="216"/>
    </location>
</feature>
<evidence type="ECO:0000256" key="1">
    <source>
        <dbReference type="SAM" id="SignalP"/>
    </source>
</evidence>
<sequence>MKKTILFLALIISFSSFSQSMWKKEADRYKQNGIKEVKIYLLDLEHQNEKRLWDWELYDKNGRMIEKKRFQPNGTLESHYKFEYPNDASRILISYNSKGKEIKRVDQEFDLSGDKIPQNQYSKNGAFEYEYNKAGDITKVWRVKDNPKRLQTENVYDEKGFLIESKSLVFTNNQKSNYISTSTYCVDNTGNISKITTEANGTITSVAIYEYVKHKN</sequence>
<evidence type="ECO:0000313" key="2">
    <source>
        <dbReference type="EMBL" id="TDY05787.1"/>
    </source>
</evidence>
<feature type="signal peptide" evidence="1">
    <location>
        <begin position="1"/>
        <end position="18"/>
    </location>
</feature>
<dbReference type="Proteomes" id="UP000294930">
    <property type="component" value="Unassembled WGS sequence"/>
</dbReference>
<organism evidence="2 3">
    <name type="scientific">Meridianimaribacter flavus</name>
    <dbReference type="NCBI Taxonomy" id="571115"/>
    <lineage>
        <taxon>Bacteria</taxon>
        <taxon>Pseudomonadati</taxon>
        <taxon>Bacteroidota</taxon>
        <taxon>Flavobacteriia</taxon>
        <taxon>Flavobacteriales</taxon>
        <taxon>Flavobacteriaceae</taxon>
        <taxon>Meridianimaribacter</taxon>
    </lineage>
</organism>
<evidence type="ECO:0008006" key="4">
    <source>
        <dbReference type="Google" id="ProtNLM"/>
    </source>
</evidence>
<gene>
    <name evidence="2" type="ORF">A8975_2877</name>
</gene>
<reference evidence="2 3" key="1">
    <citation type="submission" date="2019-03" db="EMBL/GenBank/DDBJ databases">
        <title>Genomic Encyclopedia of Type Strains, Phase III (KMG-III): the genomes of soil and plant-associated and newly described type strains.</title>
        <authorList>
            <person name="Whitman W."/>
        </authorList>
    </citation>
    <scope>NUCLEOTIDE SEQUENCE [LARGE SCALE GENOMIC DNA]</scope>
    <source>
        <strain evidence="2 3">CGMCC 1.10957</strain>
    </source>
</reference>
<protein>
    <recommendedName>
        <fullName evidence="4">RHS repeat protein</fullName>
    </recommendedName>
</protein>
<keyword evidence="1" id="KW-0732">Signal</keyword>
<accession>A0ABY2G1B5</accession>
<proteinExistence type="predicted"/>